<organism evidence="10 11">
    <name type="scientific">Apodemus speciosus</name>
    <name type="common">Large Japanese field mouse</name>
    <dbReference type="NCBI Taxonomy" id="105296"/>
    <lineage>
        <taxon>Eukaryota</taxon>
        <taxon>Metazoa</taxon>
        <taxon>Chordata</taxon>
        <taxon>Craniata</taxon>
        <taxon>Vertebrata</taxon>
        <taxon>Euteleostomi</taxon>
        <taxon>Mammalia</taxon>
        <taxon>Eutheria</taxon>
        <taxon>Euarchontoglires</taxon>
        <taxon>Glires</taxon>
        <taxon>Rodentia</taxon>
        <taxon>Myomorpha</taxon>
        <taxon>Muroidea</taxon>
        <taxon>Muridae</taxon>
        <taxon>Murinae</taxon>
        <taxon>Apodemus</taxon>
    </lineage>
</organism>
<evidence type="ECO:0000313" key="11">
    <source>
        <dbReference type="Proteomes" id="UP001623349"/>
    </source>
</evidence>
<dbReference type="Proteomes" id="UP001623349">
    <property type="component" value="Unassembled WGS sequence"/>
</dbReference>
<dbReference type="InterPro" id="IPR040662">
    <property type="entry name" value="Tfb2_C"/>
</dbReference>
<dbReference type="Gene3D" id="3.30.70.2610">
    <property type="match status" value="1"/>
</dbReference>
<evidence type="ECO:0000256" key="5">
    <source>
        <dbReference type="ARBA" id="ARBA00023163"/>
    </source>
</evidence>
<keyword evidence="11" id="KW-1185">Reference proteome</keyword>
<keyword evidence="7 8" id="KW-0539">Nucleus</keyword>
<keyword evidence="6 8" id="KW-0234">DNA repair</keyword>
<comment type="caution">
    <text evidence="10">The sequence shown here is derived from an EMBL/GenBank/DDBJ whole genome shotgun (WGS) entry which is preliminary data.</text>
</comment>
<comment type="subcellular location">
    <subcellularLocation>
        <location evidence="1 8">Nucleus</location>
    </subcellularLocation>
</comment>
<dbReference type="Pfam" id="PF03849">
    <property type="entry name" value="Tfb2"/>
    <property type="match status" value="1"/>
</dbReference>
<reference evidence="10 11" key="1">
    <citation type="submission" date="2024-08" db="EMBL/GenBank/DDBJ databases">
        <title>The draft genome of Apodemus speciosus.</title>
        <authorList>
            <person name="Nabeshima K."/>
            <person name="Suzuki S."/>
            <person name="Onuma M."/>
        </authorList>
    </citation>
    <scope>NUCLEOTIDE SEQUENCE [LARGE SCALE GENOMIC DNA]</scope>
    <source>
        <strain evidence="10">IB14-021</strain>
    </source>
</reference>
<evidence type="ECO:0000256" key="7">
    <source>
        <dbReference type="ARBA" id="ARBA00023242"/>
    </source>
</evidence>
<dbReference type="NCBIfam" id="TIGR00625">
    <property type="entry name" value="tfb2"/>
    <property type="match status" value="1"/>
</dbReference>
<evidence type="ECO:0000259" key="9">
    <source>
        <dbReference type="Pfam" id="PF18307"/>
    </source>
</evidence>
<keyword evidence="3 8" id="KW-0227">DNA damage</keyword>
<keyword evidence="4 8" id="KW-0805">Transcription regulation</keyword>
<evidence type="ECO:0000256" key="3">
    <source>
        <dbReference type="ARBA" id="ARBA00022763"/>
    </source>
</evidence>
<name>A0ABQ0FP23_APOSI</name>
<keyword evidence="5 8" id="KW-0804">Transcription</keyword>
<proteinExistence type="inferred from homology"/>
<comment type="function">
    <text evidence="8">Component of the general transcription and DNA repair factor IIH (TFIIH) core complex which is involved in general and transcription-coupled nucleotide excision repair (NER) of damaged DNA.</text>
</comment>
<comment type="similarity">
    <text evidence="2 8">Belongs to the TFB2 family.</text>
</comment>
<evidence type="ECO:0000256" key="4">
    <source>
        <dbReference type="ARBA" id="ARBA00023015"/>
    </source>
</evidence>
<protein>
    <recommendedName>
        <fullName evidence="8">General transcription factor IIH subunit 4</fullName>
    </recommendedName>
</protein>
<dbReference type="PANTHER" id="PTHR13152:SF0">
    <property type="entry name" value="GENERAL TRANSCRIPTION FACTOR IIH SUBUNIT 4"/>
    <property type="match status" value="1"/>
</dbReference>
<evidence type="ECO:0000256" key="2">
    <source>
        <dbReference type="ARBA" id="ARBA00007132"/>
    </source>
</evidence>
<sequence length="488" mass="54777">MEITPSRGGLNRAHLQCRNLQEFLGGLSPGVLDRLYGHPATCLAVFRELPSLAKNWVMRMLFLEQPLPQAAVALWVKKEFSKAQEESTGLLSGLRIWHTQLLPGGLQGLILNPVFRQNLRIALLGGKAWSDDTSQLGPDKHARDVPSLDKYAEERWEVVLHFMVGSPSAAVSQDLAQLLSQAGLMKSTEPGEPPCITSAGFQFLLLDTSAQLWYFMLQYLQTAQSRGMDLVEILSFLFQLSFSTLGKDYSVEGMSDSLLNFLQHLREFGLVFQRKRKSRRYYPTRLAINLSSGVSGAGGTVHQPGFIVVETNYRLYAYTESELQIALIALFSEMLYRFPNMVVAQVTRESVQQAIASGITAQQETTAVCLIAALAGRLDVETLSSACRAIIHFLRTRAHPVMLKQTPVLPPTITDQIRLWELERDRLRFTEGVLYNQFLSQVDFELLLAHARELGVLVFENSAKRLMVVTPAGHSDVKRFWKRQKHSS</sequence>
<evidence type="ECO:0000313" key="10">
    <source>
        <dbReference type="EMBL" id="GAB1301005.1"/>
    </source>
</evidence>
<dbReference type="Pfam" id="PF18307">
    <property type="entry name" value="Tfb2_C"/>
    <property type="match status" value="1"/>
</dbReference>
<evidence type="ECO:0000256" key="6">
    <source>
        <dbReference type="ARBA" id="ARBA00023204"/>
    </source>
</evidence>
<accession>A0ABQ0FP23</accession>
<dbReference type="EMBL" id="BAAFST010000017">
    <property type="protein sequence ID" value="GAB1301005.1"/>
    <property type="molecule type" value="Genomic_DNA"/>
</dbReference>
<feature type="domain" description="Transcription factor Tfb2 C-terminal" evidence="9">
    <location>
        <begin position="415"/>
        <end position="482"/>
    </location>
</feature>
<evidence type="ECO:0000256" key="1">
    <source>
        <dbReference type="ARBA" id="ARBA00004123"/>
    </source>
</evidence>
<evidence type="ECO:0000256" key="8">
    <source>
        <dbReference type="RuleBase" id="RU364024"/>
    </source>
</evidence>
<dbReference type="InterPro" id="IPR004598">
    <property type="entry name" value="TFIIH_p52/Tfb2"/>
</dbReference>
<dbReference type="PANTHER" id="PTHR13152">
    <property type="entry name" value="TFIIH, POLYPEPTIDE 4"/>
    <property type="match status" value="1"/>
</dbReference>
<gene>
    <name evidence="10" type="ORF">APTSU1_001624300</name>
</gene>